<keyword evidence="5 8" id="KW-0812">Transmembrane</keyword>
<dbReference type="SUPFAM" id="SSF161098">
    <property type="entry name" value="MetI-like"/>
    <property type="match status" value="1"/>
</dbReference>
<keyword evidence="3" id="KW-1003">Cell membrane</keyword>
<dbReference type="PANTHER" id="PTHR43357:SF4">
    <property type="entry name" value="INNER MEMBRANE ABC TRANSPORTER PERMEASE PROTEIN YDCV"/>
    <property type="match status" value="1"/>
</dbReference>
<evidence type="ECO:0000259" key="9">
    <source>
        <dbReference type="PROSITE" id="PS50928"/>
    </source>
</evidence>
<feature type="transmembrane region" description="Helical" evidence="8">
    <location>
        <begin position="101"/>
        <end position="122"/>
    </location>
</feature>
<dbReference type="EMBL" id="JBHLUH010000083">
    <property type="protein sequence ID" value="MFC0533405.1"/>
    <property type="molecule type" value="Genomic_DNA"/>
</dbReference>
<accession>A0ABV6MFA1</accession>
<dbReference type="Pfam" id="PF00528">
    <property type="entry name" value="BPD_transp_1"/>
    <property type="match status" value="1"/>
</dbReference>
<evidence type="ECO:0000313" key="11">
    <source>
        <dbReference type="Proteomes" id="UP001589867"/>
    </source>
</evidence>
<evidence type="ECO:0000313" key="10">
    <source>
        <dbReference type="EMBL" id="MFC0533405.1"/>
    </source>
</evidence>
<evidence type="ECO:0000256" key="7">
    <source>
        <dbReference type="ARBA" id="ARBA00023136"/>
    </source>
</evidence>
<dbReference type="Proteomes" id="UP001589867">
    <property type="component" value="Unassembled WGS sequence"/>
</dbReference>
<evidence type="ECO:0000256" key="8">
    <source>
        <dbReference type="RuleBase" id="RU363032"/>
    </source>
</evidence>
<dbReference type="InterPro" id="IPR000515">
    <property type="entry name" value="MetI-like"/>
</dbReference>
<proteinExistence type="inferred from homology"/>
<gene>
    <name evidence="10" type="ORF">ACFFIA_37955</name>
</gene>
<dbReference type="PANTHER" id="PTHR43357">
    <property type="entry name" value="INNER MEMBRANE ABC TRANSPORTER PERMEASE PROTEIN YDCV"/>
    <property type="match status" value="1"/>
</dbReference>
<sequence>MTERSGLGTKAWLALVVLFLLSPAFVVIVSSFTAGGYPRFPPDGVSLRWYEAAFADPGLMSALWLSLRLGVVTALLATILGAMVAFAVNRYEFPGRSALETFFMAPLSLPHLVLGLGLLQLFSALKLPMSFATLLLGHVLVTAPFAIRMVTASLARFDVNLERAAMTLGASYPDVLRTVTLPILRSGLFGALVFSFIMSFDEVSMSLFLSSVDTTTLPVKLYTFIEQSATPLINAVSSILLVFGFGALWAIERWVGLDRAFGGRGGHS</sequence>
<keyword evidence="7 8" id="KW-0472">Membrane</keyword>
<evidence type="ECO:0000256" key="1">
    <source>
        <dbReference type="ARBA" id="ARBA00004429"/>
    </source>
</evidence>
<evidence type="ECO:0000256" key="5">
    <source>
        <dbReference type="ARBA" id="ARBA00022692"/>
    </source>
</evidence>
<dbReference type="PROSITE" id="PS50928">
    <property type="entry name" value="ABC_TM1"/>
    <property type="match status" value="1"/>
</dbReference>
<feature type="domain" description="ABC transmembrane type-1" evidence="9">
    <location>
        <begin position="63"/>
        <end position="251"/>
    </location>
</feature>
<organism evidence="10 11">
    <name type="scientific">Phytohabitans kaempferiae</name>
    <dbReference type="NCBI Taxonomy" id="1620943"/>
    <lineage>
        <taxon>Bacteria</taxon>
        <taxon>Bacillati</taxon>
        <taxon>Actinomycetota</taxon>
        <taxon>Actinomycetes</taxon>
        <taxon>Micromonosporales</taxon>
        <taxon>Micromonosporaceae</taxon>
    </lineage>
</organism>
<comment type="caution">
    <text evidence="10">The sequence shown here is derived from an EMBL/GenBank/DDBJ whole genome shotgun (WGS) entry which is preliminary data.</text>
</comment>
<comment type="similarity">
    <text evidence="8">Belongs to the binding-protein-dependent transport system permease family.</text>
</comment>
<dbReference type="Gene3D" id="1.10.3720.10">
    <property type="entry name" value="MetI-like"/>
    <property type="match status" value="1"/>
</dbReference>
<keyword evidence="11" id="KW-1185">Reference proteome</keyword>
<name>A0ABV6MFA1_9ACTN</name>
<evidence type="ECO:0000256" key="2">
    <source>
        <dbReference type="ARBA" id="ARBA00022448"/>
    </source>
</evidence>
<feature type="transmembrane region" description="Helical" evidence="8">
    <location>
        <begin position="232"/>
        <end position="251"/>
    </location>
</feature>
<feature type="transmembrane region" description="Helical" evidence="8">
    <location>
        <begin position="128"/>
        <end position="147"/>
    </location>
</feature>
<reference evidence="10 11" key="1">
    <citation type="submission" date="2024-09" db="EMBL/GenBank/DDBJ databases">
        <authorList>
            <person name="Sun Q."/>
            <person name="Mori K."/>
        </authorList>
    </citation>
    <scope>NUCLEOTIDE SEQUENCE [LARGE SCALE GENOMIC DNA]</scope>
    <source>
        <strain evidence="10 11">TBRC 3947</strain>
    </source>
</reference>
<evidence type="ECO:0000256" key="6">
    <source>
        <dbReference type="ARBA" id="ARBA00022989"/>
    </source>
</evidence>
<evidence type="ECO:0000256" key="4">
    <source>
        <dbReference type="ARBA" id="ARBA00022519"/>
    </source>
</evidence>
<feature type="transmembrane region" description="Helical" evidence="8">
    <location>
        <begin position="12"/>
        <end position="37"/>
    </location>
</feature>
<evidence type="ECO:0000256" key="3">
    <source>
        <dbReference type="ARBA" id="ARBA00022475"/>
    </source>
</evidence>
<dbReference type="InterPro" id="IPR035906">
    <property type="entry name" value="MetI-like_sf"/>
</dbReference>
<feature type="transmembrane region" description="Helical" evidence="8">
    <location>
        <begin position="187"/>
        <end position="212"/>
    </location>
</feature>
<dbReference type="RefSeq" id="WP_377260969.1">
    <property type="nucleotide sequence ID" value="NZ_JBHLUH010000083.1"/>
</dbReference>
<keyword evidence="4" id="KW-0997">Cell inner membrane</keyword>
<feature type="transmembrane region" description="Helical" evidence="8">
    <location>
        <begin position="67"/>
        <end position="89"/>
    </location>
</feature>
<keyword evidence="6 8" id="KW-1133">Transmembrane helix</keyword>
<comment type="subcellular location">
    <subcellularLocation>
        <location evidence="1">Cell inner membrane</location>
        <topology evidence="1">Multi-pass membrane protein</topology>
    </subcellularLocation>
    <subcellularLocation>
        <location evidence="8">Cell membrane</location>
        <topology evidence="8">Multi-pass membrane protein</topology>
    </subcellularLocation>
</comment>
<keyword evidence="2 8" id="KW-0813">Transport</keyword>
<dbReference type="CDD" id="cd06261">
    <property type="entry name" value="TM_PBP2"/>
    <property type="match status" value="1"/>
</dbReference>
<protein>
    <submittedName>
        <fullName evidence="10">ABC transporter permease</fullName>
    </submittedName>
</protein>